<dbReference type="Pfam" id="PF01648">
    <property type="entry name" value="ACPS"/>
    <property type="match status" value="1"/>
</dbReference>
<dbReference type="GO" id="GO:0000287">
    <property type="term" value="F:magnesium ion binding"/>
    <property type="evidence" value="ECO:0007669"/>
    <property type="project" value="InterPro"/>
</dbReference>
<dbReference type="NCBIfam" id="TIGR00516">
    <property type="entry name" value="acpS"/>
    <property type="match status" value="1"/>
</dbReference>
<keyword evidence="6" id="KW-0443">Lipid metabolism</keyword>
<dbReference type="InterPro" id="IPR004568">
    <property type="entry name" value="Ppantetheine-prot_Trfase_dom"/>
</dbReference>
<keyword evidence="1" id="KW-0444">Lipid biosynthesis</keyword>
<dbReference type="Gene3D" id="3.90.470.20">
    <property type="entry name" value="4'-phosphopantetheinyl transferase domain"/>
    <property type="match status" value="1"/>
</dbReference>
<dbReference type="SUPFAM" id="SSF56214">
    <property type="entry name" value="4'-phosphopantetheinyl transferase"/>
    <property type="match status" value="1"/>
</dbReference>
<evidence type="ECO:0000256" key="4">
    <source>
        <dbReference type="ARBA" id="ARBA00022832"/>
    </source>
</evidence>
<dbReference type="HAMAP" id="MF_00101">
    <property type="entry name" value="AcpS"/>
    <property type="match status" value="1"/>
</dbReference>
<evidence type="ECO:0000256" key="1">
    <source>
        <dbReference type="ARBA" id="ARBA00022516"/>
    </source>
</evidence>
<evidence type="ECO:0000256" key="7">
    <source>
        <dbReference type="ARBA" id="ARBA00023160"/>
    </source>
</evidence>
<evidence type="ECO:0000256" key="3">
    <source>
        <dbReference type="ARBA" id="ARBA00022723"/>
    </source>
</evidence>
<feature type="domain" description="4'-phosphopantetheinyl transferase" evidence="8">
    <location>
        <begin position="5"/>
        <end position="89"/>
    </location>
</feature>
<keyword evidence="5" id="KW-0460">Magnesium</keyword>
<protein>
    <recommendedName>
        <fullName evidence="8">4'-phosphopantetheinyl transferase domain-containing protein</fullName>
    </recommendedName>
</protein>
<dbReference type="HOGENOM" id="CLU_089696_3_2_1"/>
<dbReference type="AlphaFoldDB" id="A0A0C3CBS8"/>
<proteinExistence type="inferred from homology"/>
<dbReference type="InterPro" id="IPR037143">
    <property type="entry name" value="4-PPantetheinyl_Trfase_dom_sf"/>
</dbReference>
<evidence type="ECO:0000256" key="2">
    <source>
        <dbReference type="ARBA" id="ARBA00022679"/>
    </source>
</evidence>
<dbReference type="InterPro" id="IPR008278">
    <property type="entry name" value="4-PPantetheinyl_Trfase_dom"/>
</dbReference>
<keyword evidence="7" id="KW-0275">Fatty acid biosynthesis</keyword>
<evidence type="ECO:0000256" key="5">
    <source>
        <dbReference type="ARBA" id="ARBA00022842"/>
    </source>
</evidence>
<gene>
    <name evidence="9" type="ORF">M413DRAFT_64751</name>
</gene>
<evidence type="ECO:0000256" key="6">
    <source>
        <dbReference type="ARBA" id="ARBA00023098"/>
    </source>
</evidence>
<keyword evidence="2" id="KW-0808">Transferase</keyword>
<dbReference type="NCBIfam" id="TIGR00556">
    <property type="entry name" value="pantethn_trn"/>
    <property type="match status" value="1"/>
</dbReference>
<dbReference type="OrthoDB" id="15433at2759"/>
<reference evidence="10" key="2">
    <citation type="submission" date="2015-01" db="EMBL/GenBank/DDBJ databases">
        <title>Evolutionary Origins and Diversification of the Mycorrhizal Mutualists.</title>
        <authorList>
            <consortium name="DOE Joint Genome Institute"/>
            <consortium name="Mycorrhizal Genomics Consortium"/>
            <person name="Kohler A."/>
            <person name="Kuo A."/>
            <person name="Nagy L.G."/>
            <person name="Floudas D."/>
            <person name="Copeland A."/>
            <person name="Barry K.W."/>
            <person name="Cichocki N."/>
            <person name="Veneault-Fourrey C."/>
            <person name="LaButti K."/>
            <person name="Lindquist E.A."/>
            <person name="Lipzen A."/>
            <person name="Lundell T."/>
            <person name="Morin E."/>
            <person name="Murat C."/>
            <person name="Riley R."/>
            <person name="Ohm R."/>
            <person name="Sun H."/>
            <person name="Tunlid A."/>
            <person name="Henrissat B."/>
            <person name="Grigoriev I.V."/>
            <person name="Hibbett D.S."/>
            <person name="Martin F."/>
        </authorList>
    </citation>
    <scope>NUCLEOTIDE SEQUENCE [LARGE SCALE GENOMIC DNA]</scope>
    <source>
        <strain evidence="10">h7</strain>
    </source>
</reference>
<dbReference type="InterPro" id="IPR002582">
    <property type="entry name" value="ACPS"/>
</dbReference>
<evidence type="ECO:0000313" key="9">
    <source>
        <dbReference type="EMBL" id="KIM46250.1"/>
    </source>
</evidence>
<accession>A0A0C3CBS8</accession>
<dbReference type="GO" id="GO:0008897">
    <property type="term" value="F:holo-[acyl-carrier-protein] synthase activity"/>
    <property type="evidence" value="ECO:0007669"/>
    <property type="project" value="InterPro"/>
</dbReference>
<evidence type="ECO:0000313" key="10">
    <source>
        <dbReference type="Proteomes" id="UP000053424"/>
    </source>
</evidence>
<sequence>MTILGIGVDLVHIPRIVSLLERRNPEKFAAKILSPQEYTQWVSLGSSEPSVRLRFLAVRWNVKEALYKAVYPTLRPTWKEITYHGLTASGQKPSIAYHPVVQENLHKVGRIHVSVSHDGEYSYASVVVEAVKTRDIDSLTKPSNPTN</sequence>
<name>A0A0C3CBS8_HEBCY</name>
<dbReference type="EMBL" id="KN831771">
    <property type="protein sequence ID" value="KIM46250.1"/>
    <property type="molecule type" value="Genomic_DNA"/>
</dbReference>
<organism evidence="9 10">
    <name type="scientific">Hebeloma cylindrosporum</name>
    <dbReference type="NCBI Taxonomy" id="76867"/>
    <lineage>
        <taxon>Eukaryota</taxon>
        <taxon>Fungi</taxon>
        <taxon>Dikarya</taxon>
        <taxon>Basidiomycota</taxon>
        <taxon>Agaricomycotina</taxon>
        <taxon>Agaricomycetes</taxon>
        <taxon>Agaricomycetidae</taxon>
        <taxon>Agaricales</taxon>
        <taxon>Agaricineae</taxon>
        <taxon>Hymenogastraceae</taxon>
        <taxon>Hebeloma</taxon>
    </lineage>
</organism>
<keyword evidence="10" id="KW-1185">Reference proteome</keyword>
<evidence type="ECO:0000259" key="8">
    <source>
        <dbReference type="Pfam" id="PF01648"/>
    </source>
</evidence>
<dbReference type="GO" id="GO:0006633">
    <property type="term" value="P:fatty acid biosynthetic process"/>
    <property type="evidence" value="ECO:0007669"/>
    <property type="project" value="UniProtKB-KW"/>
</dbReference>
<dbReference type="Proteomes" id="UP000053424">
    <property type="component" value="Unassembled WGS sequence"/>
</dbReference>
<keyword evidence="3" id="KW-0479">Metal-binding</keyword>
<dbReference type="STRING" id="686832.A0A0C3CBS8"/>
<keyword evidence="4" id="KW-0276">Fatty acid metabolism</keyword>
<reference evidence="9 10" key="1">
    <citation type="submission" date="2014-04" db="EMBL/GenBank/DDBJ databases">
        <authorList>
            <consortium name="DOE Joint Genome Institute"/>
            <person name="Kuo A."/>
            <person name="Gay G."/>
            <person name="Dore J."/>
            <person name="Kohler A."/>
            <person name="Nagy L.G."/>
            <person name="Floudas D."/>
            <person name="Copeland A."/>
            <person name="Barry K.W."/>
            <person name="Cichocki N."/>
            <person name="Veneault-Fourrey C."/>
            <person name="LaButti K."/>
            <person name="Lindquist E.A."/>
            <person name="Lipzen A."/>
            <person name="Lundell T."/>
            <person name="Morin E."/>
            <person name="Murat C."/>
            <person name="Sun H."/>
            <person name="Tunlid A."/>
            <person name="Henrissat B."/>
            <person name="Grigoriev I.V."/>
            <person name="Hibbett D.S."/>
            <person name="Martin F."/>
            <person name="Nordberg H.P."/>
            <person name="Cantor M.N."/>
            <person name="Hua S.X."/>
        </authorList>
    </citation>
    <scope>NUCLEOTIDE SEQUENCE [LARGE SCALE GENOMIC DNA]</scope>
    <source>
        <strain evidence="10">h7</strain>
    </source>
</reference>